<reference evidence="1 2" key="1">
    <citation type="journal article" date="2019" name="Sci. Rep.">
        <title>A high-quality genome of Eragrostis curvula grass provides insights into Poaceae evolution and supports new strategies to enhance forage quality.</title>
        <authorList>
            <person name="Carballo J."/>
            <person name="Santos B.A.C.M."/>
            <person name="Zappacosta D."/>
            <person name="Garbus I."/>
            <person name="Selva J.P."/>
            <person name="Gallo C.A."/>
            <person name="Diaz A."/>
            <person name="Albertini E."/>
            <person name="Caccamo M."/>
            <person name="Echenique V."/>
        </authorList>
    </citation>
    <scope>NUCLEOTIDE SEQUENCE [LARGE SCALE GENOMIC DNA]</scope>
    <source>
        <strain evidence="2">cv. Victoria</strain>
        <tissue evidence="1">Leaf</tissue>
    </source>
</reference>
<sequence length="82" mass="9428">MLNLAAPMVSTDRSRKRGMRWRVNKDLNTIIFCFWCIGLRHLSSGLCHLVASFDRKEERYQGASRWGHRITCKAATLEAASM</sequence>
<proteinExistence type="predicted"/>
<evidence type="ECO:0000313" key="2">
    <source>
        <dbReference type="Proteomes" id="UP000324897"/>
    </source>
</evidence>
<gene>
    <name evidence="1" type="ORF">EJB05_56057</name>
</gene>
<dbReference type="AlphaFoldDB" id="A0A5J9SI74"/>
<name>A0A5J9SI74_9POAL</name>
<organism evidence="1 2">
    <name type="scientific">Eragrostis curvula</name>
    <name type="common">weeping love grass</name>
    <dbReference type="NCBI Taxonomy" id="38414"/>
    <lineage>
        <taxon>Eukaryota</taxon>
        <taxon>Viridiplantae</taxon>
        <taxon>Streptophyta</taxon>
        <taxon>Embryophyta</taxon>
        <taxon>Tracheophyta</taxon>
        <taxon>Spermatophyta</taxon>
        <taxon>Magnoliopsida</taxon>
        <taxon>Liliopsida</taxon>
        <taxon>Poales</taxon>
        <taxon>Poaceae</taxon>
        <taxon>PACMAD clade</taxon>
        <taxon>Chloridoideae</taxon>
        <taxon>Eragrostideae</taxon>
        <taxon>Eragrostidinae</taxon>
        <taxon>Eragrostis</taxon>
    </lineage>
</organism>
<dbReference type="Proteomes" id="UP000324897">
    <property type="component" value="Unassembled WGS sequence"/>
</dbReference>
<evidence type="ECO:0000313" key="1">
    <source>
        <dbReference type="EMBL" id="TVT98622.1"/>
    </source>
</evidence>
<dbReference type="Gramene" id="TVT98622">
    <property type="protein sequence ID" value="TVT98622"/>
    <property type="gene ID" value="EJB05_56057"/>
</dbReference>
<comment type="caution">
    <text evidence="1">The sequence shown here is derived from an EMBL/GenBank/DDBJ whole genome shotgun (WGS) entry which is preliminary data.</text>
</comment>
<protein>
    <submittedName>
        <fullName evidence="1">Uncharacterized protein</fullName>
    </submittedName>
</protein>
<dbReference type="EMBL" id="RWGY01000827">
    <property type="protein sequence ID" value="TVT98622.1"/>
    <property type="molecule type" value="Genomic_DNA"/>
</dbReference>
<accession>A0A5J9SI74</accession>
<keyword evidence="2" id="KW-1185">Reference proteome</keyword>